<dbReference type="PANTHER" id="PTHR30085">
    <property type="entry name" value="AMINO ACID ABC TRANSPORTER PERMEASE"/>
    <property type="match status" value="1"/>
</dbReference>
<feature type="chain" id="PRO_5020573099" evidence="4">
    <location>
        <begin position="21"/>
        <end position="287"/>
    </location>
</feature>
<evidence type="ECO:0000259" key="6">
    <source>
        <dbReference type="SMART" id="SM00079"/>
    </source>
</evidence>
<evidence type="ECO:0000313" key="8">
    <source>
        <dbReference type="Proteomes" id="UP000294746"/>
    </source>
</evidence>
<dbReference type="GO" id="GO:0006865">
    <property type="term" value="P:amino acid transport"/>
    <property type="evidence" value="ECO:0007669"/>
    <property type="project" value="TreeGrafter"/>
</dbReference>
<dbReference type="Proteomes" id="UP000294746">
    <property type="component" value="Unassembled WGS sequence"/>
</dbReference>
<evidence type="ECO:0000256" key="3">
    <source>
        <dbReference type="ARBA" id="ARBA00022729"/>
    </source>
</evidence>
<dbReference type="GO" id="GO:0016020">
    <property type="term" value="C:membrane"/>
    <property type="evidence" value="ECO:0007669"/>
    <property type="project" value="InterPro"/>
</dbReference>
<evidence type="ECO:0000313" key="7">
    <source>
        <dbReference type="EMBL" id="TCP66531.1"/>
    </source>
</evidence>
<dbReference type="SMART" id="SM00079">
    <property type="entry name" value="PBPe"/>
    <property type="match status" value="1"/>
</dbReference>
<proteinExistence type="inferred from homology"/>
<dbReference type="PROSITE" id="PS51257">
    <property type="entry name" value="PROKAR_LIPOPROTEIN"/>
    <property type="match status" value="1"/>
</dbReference>
<organism evidence="7 8">
    <name type="scientific">Baia soyae</name>
    <dbReference type="NCBI Taxonomy" id="1544746"/>
    <lineage>
        <taxon>Bacteria</taxon>
        <taxon>Bacillati</taxon>
        <taxon>Bacillota</taxon>
        <taxon>Bacilli</taxon>
        <taxon>Bacillales</taxon>
        <taxon>Thermoactinomycetaceae</taxon>
        <taxon>Baia</taxon>
    </lineage>
</organism>
<evidence type="ECO:0000259" key="5">
    <source>
        <dbReference type="SMART" id="SM00062"/>
    </source>
</evidence>
<feature type="domain" description="Solute-binding protein family 3/N-terminal" evidence="5">
    <location>
        <begin position="46"/>
        <end position="268"/>
    </location>
</feature>
<dbReference type="GO" id="GO:0015276">
    <property type="term" value="F:ligand-gated monoatomic ion channel activity"/>
    <property type="evidence" value="ECO:0007669"/>
    <property type="project" value="InterPro"/>
</dbReference>
<gene>
    <name evidence="7" type="ORF">EDD57_12236</name>
</gene>
<accession>A0A4R2S2I1</accession>
<dbReference type="GO" id="GO:0030288">
    <property type="term" value="C:outer membrane-bounded periplasmic space"/>
    <property type="evidence" value="ECO:0007669"/>
    <property type="project" value="TreeGrafter"/>
</dbReference>
<dbReference type="SMART" id="SM00062">
    <property type="entry name" value="PBPb"/>
    <property type="match status" value="1"/>
</dbReference>
<dbReference type="PANTHER" id="PTHR30085:SF6">
    <property type="entry name" value="ABC TRANSPORTER GLUTAMINE-BINDING PROTEIN GLNH"/>
    <property type="match status" value="1"/>
</dbReference>
<feature type="domain" description="Ionotropic glutamate receptor C-terminal" evidence="6">
    <location>
        <begin position="46"/>
        <end position="267"/>
    </location>
</feature>
<dbReference type="Pfam" id="PF00497">
    <property type="entry name" value="SBP_bac_3"/>
    <property type="match status" value="1"/>
</dbReference>
<dbReference type="InterPro" id="IPR001638">
    <property type="entry name" value="Solute-binding_3/MltF_N"/>
</dbReference>
<keyword evidence="3 4" id="KW-0732">Signal</keyword>
<dbReference type="Gene3D" id="3.40.190.10">
    <property type="entry name" value="Periplasmic binding protein-like II"/>
    <property type="match status" value="2"/>
</dbReference>
<evidence type="ECO:0000256" key="2">
    <source>
        <dbReference type="ARBA" id="ARBA00022448"/>
    </source>
</evidence>
<evidence type="ECO:0000256" key="4">
    <source>
        <dbReference type="SAM" id="SignalP"/>
    </source>
</evidence>
<reference evidence="7 8" key="1">
    <citation type="submission" date="2019-03" db="EMBL/GenBank/DDBJ databases">
        <title>Genomic Encyclopedia of Type Strains, Phase IV (KMG-IV): sequencing the most valuable type-strain genomes for metagenomic binning, comparative biology and taxonomic classification.</title>
        <authorList>
            <person name="Goeker M."/>
        </authorList>
    </citation>
    <scope>NUCLEOTIDE SEQUENCE [LARGE SCALE GENOMIC DNA]</scope>
    <source>
        <strain evidence="7 8">DSM 46831</strain>
    </source>
</reference>
<dbReference type="EMBL" id="SLXV01000022">
    <property type="protein sequence ID" value="TCP66531.1"/>
    <property type="molecule type" value="Genomic_DNA"/>
</dbReference>
<protein>
    <submittedName>
        <fullName evidence="7">Amino acid ABC transporter substrate-binding protein (PAAT family)</fullName>
    </submittedName>
</protein>
<comment type="similarity">
    <text evidence="1">Belongs to the bacterial solute-binding protein 3 family.</text>
</comment>
<keyword evidence="2" id="KW-0813">Transport</keyword>
<dbReference type="OrthoDB" id="115856at2"/>
<sequence length="287" mass="31387">MRLKKWAIVALSIVTAVSLAACSSDKGTATDAKGVGFKEKIEKRGKFIAGVKFDSNLFGFKDPADQTVKGFEVDLMKEFTKRTFGDVNMLELKEVTSKTREKMLTSGEIDVIAATMTITPKRKETADFSRVYFLAGQALLVKKGSPIKDVKDLNGKQVGTAKGAVSGKNLKAINKDAVVKEYSNYAEAFQALRSGIIDAVTTDDGILAGMAKQDPNYEVIGNRFSKEPYGVAVDKKNKDLLEAMNKFLDATMQDGTYNQLYKKWFGQDAPKDLPKDAVLELQPGVEG</sequence>
<dbReference type="InterPro" id="IPR001320">
    <property type="entry name" value="Iontro_rcpt_C"/>
</dbReference>
<evidence type="ECO:0000256" key="1">
    <source>
        <dbReference type="ARBA" id="ARBA00010333"/>
    </source>
</evidence>
<dbReference type="AlphaFoldDB" id="A0A4R2S2I1"/>
<dbReference type="InterPro" id="IPR051455">
    <property type="entry name" value="Bact_solute-bind_prot3"/>
</dbReference>
<dbReference type="SUPFAM" id="SSF53850">
    <property type="entry name" value="Periplasmic binding protein-like II"/>
    <property type="match status" value="1"/>
</dbReference>
<keyword evidence="8" id="KW-1185">Reference proteome</keyword>
<feature type="signal peptide" evidence="4">
    <location>
        <begin position="1"/>
        <end position="20"/>
    </location>
</feature>
<name>A0A4R2S2I1_9BACL</name>
<comment type="caution">
    <text evidence="7">The sequence shown here is derived from an EMBL/GenBank/DDBJ whole genome shotgun (WGS) entry which is preliminary data.</text>
</comment>
<dbReference type="GO" id="GO:0005576">
    <property type="term" value="C:extracellular region"/>
    <property type="evidence" value="ECO:0007669"/>
    <property type="project" value="TreeGrafter"/>
</dbReference>
<dbReference type="RefSeq" id="WP_131849001.1">
    <property type="nucleotide sequence ID" value="NZ_SLXV01000022.1"/>
</dbReference>